<accession>A0AAD3MPW8</accession>
<dbReference type="InterPro" id="IPR036291">
    <property type="entry name" value="NAD(P)-bd_dom_sf"/>
</dbReference>
<dbReference type="PRINTS" id="PR00080">
    <property type="entry name" value="SDRFAMILY"/>
</dbReference>
<dbReference type="Gene3D" id="3.40.50.720">
    <property type="entry name" value="NAD(P)-binding Rossmann-like Domain"/>
    <property type="match status" value="2"/>
</dbReference>
<reference evidence="18" key="1">
    <citation type="submission" date="2022-08" db="EMBL/GenBank/DDBJ databases">
        <title>Genome sequencing of akame (Lates japonicus).</title>
        <authorList>
            <person name="Hashiguchi Y."/>
            <person name="Takahashi H."/>
        </authorList>
    </citation>
    <scope>NUCLEOTIDE SEQUENCE</scope>
    <source>
        <strain evidence="18">Kochi</strain>
    </source>
</reference>
<evidence type="ECO:0000259" key="17">
    <source>
        <dbReference type="PROSITE" id="PS50222"/>
    </source>
</evidence>
<dbReference type="PRINTS" id="PR00081">
    <property type="entry name" value="GDHRDH"/>
</dbReference>
<feature type="region of interest" description="Disordered" evidence="15">
    <location>
        <begin position="866"/>
        <end position="900"/>
    </location>
</feature>
<dbReference type="NCBIfam" id="NF004846">
    <property type="entry name" value="PRK06197.1"/>
    <property type="match status" value="1"/>
</dbReference>
<comment type="subunit">
    <text evidence="8">Monomer, dimer and oligomer.</text>
</comment>
<evidence type="ECO:0000256" key="11">
    <source>
        <dbReference type="ARBA" id="ARBA00030890"/>
    </source>
</evidence>
<dbReference type="PANTHER" id="PTHR43157">
    <property type="entry name" value="PHOSPHATIDYLINOSITOL-GLYCAN BIOSYNTHESIS CLASS F PROTEIN-RELATED"/>
    <property type="match status" value="1"/>
</dbReference>
<keyword evidence="6" id="KW-0576">Peroxisome</keyword>
<evidence type="ECO:0000256" key="15">
    <source>
        <dbReference type="SAM" id="MobiDB-lite"/>
    </source>
</evidence>
<evidence type="ECO:0000256" key="2">
    <source>
        <dbReference type="ARBA" id="ARBA00022832"/>
    </source>
</evidence>
<dbReference type="CDD" id="cd05369">
    <property type="entry name" value="TER_DECR_SDR_a"/>
    <property type="match status" value="1"/>
</dbReference>
<dbReference type="GO" id="GO:0008670">
    <property type="term" value="F:2,4-dienoyl-CoA reductase (NADPH) activity"/>
    <property type="evidence" value="ECO:0007669"/>
    <property type="project" value="UniProtKB-ARBA"/>
</dbReference>
<evidence type="ECO:0000256" key="7">
    <source>
        <dbReference type="ARBA" id="ARBA00025787"/>
    </source>
</evidence>
<evidence type="ECO:0000313" key="18">
    <source>
        <dbReference type="EMBL" id="GLD57486.1"/>
    </source>
</evidence>
<dbReference type="GO" id="GO:0005778">
    <property type="term" value="C:peroxisomal membrane"/>
    <property type="evidence" value="ECO:0007669"/>
    <property type="project" value="UniProtKB-ARBA"/>
</dbReference>
<dbReference type="SUPFAM" id="SSF51735">
    <property type="entry name" value="NAD(P)-binding Rossmann-fold domains"/>
    <property type="match status" value="2"/>
</dbReference>
<dbReference type="Gene3D" id="1.10.238.10">
    <property type="entry name" value="EF-hand"/>
    <property type="match status" value="1"/>
</dbReference>
<evidence type="ECO:0000256" key="9">
    <source>
        <dbReference type="ARBA" id="ARBA00026117"/>
    </source>
</evidence>
<protein>
    <recommendedName>
        <fullName evidence="10">Peroxisomal 2,4-dienoyl-CoA reductase [(3E)-enoyl-CoA-producing]</fullName>
        <ecNumber evidence="9">1.3.1.124</ecNumber>
    </recommendedName>
    <alternativeName>
        <fullName evidence="11">2,4-dienoyl-CoA reductase 2</fullName>
    </alternativeName>
</protein>
<evidence type="ECO:0000313" key="19">
    <source>
        <dbReference type="Proteomes" id="UP001279410"/>
    </source>
</evidence>
<dbReference type="InterPro" id="IPR057316">
    <property type="entry name" value="Rab11-FIP3/4_dom"/>
</dbReference>
<organism evidence="18 19">
    <name type="scientific">Lates japonicus</name>
    <name type="common">Japanese lates</name>
    <dbReference type="NCBI Taxonomy" id="270547"/>
    <lineage>
        <taxon>Eukaryota</taxon>
        <taxon>Metazoa</taxon>
        <taxon>Chordata</taxon>
        <taxon>Craniata</taxon>
        <taxon>Vertebrata</taxon>
        <taxon>Euteleostomi</taxon>
        <taxon>Actinopterygii</taxon>
        <taxon>Neopterygii</taxon>
        <taxon>Teleostei</taxon>
        <taxon>Neoteleostei</taxon>
        <taxon>Acanthomorphata</taxon>
        <taxon>Carangaria</taxon>
        <taxon>Carangaria incertae sedis</taxon>
        <taxon>Centropomidae</taxon>
        <taxon>Lates</taxon>
    </lineage>
</organism>
<evidence type="ECO:0000256" key="5">
    <source>
        <dbReference type="ARBA" id="ARBA00023098"/>
    </source>
</evidence>
<comment type="subcellular location">
    <subcellularLocation>
        <location evidence="1">Peroxisome</location>
    </subcellularLocation>
</comment>
<keyword evidence="2" id="KW-0276">Fatty acid metabolism</keyword>
<evidence type="ECO:0000256" key="3">
    <source>
        <dbReference type="ARBA" id="ARBA00022857"/>
    </source>
</evidence>
<evidence type="ECO:0000256" key="12">
    <source>
        <dbReference type="ARBA" id="ARBA00048009"/>
    </source>
</evidence>
<comment type="catalytic activity">
    <reaction evidence="12">
        <text>a (2E,4E)-dienoyl-CoA + NADPH + H(+) = a 4,5-saturated-(3E)-enoyl-CoA + NADP(+)</text>
        <dbReference type="Rhea" id="RHEA:45912"/>
        <dbReference type="ChEBI" id="CHEBI:15378"/>
        <dbReference type="ChEBI" id="CHEBI:57783"/>
        <dbReference type="ChEBI" id="CHEBI:58349"/>
        <dbReference type="ChEBI" id="CHEBI:85101"/>
        <dbReference type="ChEBI" id="CHEBI:85493"/>
        <dbReference type="EC" id="1.3.1.124"/>
    </reaction>
</comment>
<comment type="caution">
    <text evidence="18">The sequence shown here is derived from an EMBL/GenBank/DDBJ whole genome shotgun (WGS) entry which is preliminary data.</text>
</comment>
<name>A0AAD3MPW8_LATJO</name>
<feature type="region of interest" description="Disordered" evidence="15">
    <location>
        <begin position="1331"/>
        <end position="1357"/>
    </location>
</feature>
<evidence type="ECO:0000256" key="10">
    <source>
        <dbReference type="ARBA" id="ARBA00026221"/>
    </source>
</evidence>
<dbReference type="Pfam" id="PF13499">
    <property type="entry name" value="EF-hand_7"/>
    <property type="match status" value="1"/>
</dbReference>
<keyword evidence="5" id="KW-0443">Lipid metabolism</keyword>
<evidence type="ECO:0000256" key="16">
    <source>
        <dbReference type="SAM" id="SignalP"/>
    </source>
</evidence>
<gene>
    <name evidence="18" type="ORF">AKAME5_000970700</name>
</gene>
<comment type="similarity">
    <text evidence="7">Belongs to the short-chain dehydrogenases/reductases (SDR) family. 2,4-dienoyl-CoA reductase subfamily.</text>
</comment>
<evidence type="ECO:0000256" key="6">
    <source>
        <dbReference type="ARBA" id="ARBA00023140"/>
    </source>
</evidence>
<dbReference type="EC" id="1.3.1.124" evidence="9"/>
<proteinExistence type="inferred from homology"/>
<evidence type="ECO:0000256" key="1">
    <source>
        <dbReference type="ARBA" id="ARBA00004275"/>
    </source>
</evidence>
<dbReference type="GO" id="GO:0006631">
    <property type="term" value="P:fatty acid metabolic process"/>
    <property type="evidence" value="ECO:0007669"/>
    <property type="project" value="UniProtKB-KW"/>
</dbReference>
<dbReference type="InterPro" id="IPR002347">
    <property type="entry name" value="SDR_fam"/>
</dbReference>
<evidence type="ECO:0000256" key="14">
    <source>
        <dbReference type="ARBA" id="ARBA00048631"/>
    </source>
</evidence>
<dbReference type="Pfam" id="PF00106">
    <property type="entry name" value="adh_short"/>
    <property type="match status" value="1"/>
</dbReference>
<feature type="compositionally biased region" description="Polar residues" evidence="15">
    <location>
        <begin position="677"/>
        <end position="686"/>
    </location>
</feature>
<dbReference type="CDD" id="cd00051">
    <property type="entry name" value="EFh"/>
    <property type="match status" value="1"/>
</dbReference>
<dbReference type="InterPro" id="IPR011992">
    <property type="entry name" value="EF-hand-dom_pair"/>
</dbReference>
<dbReference type="EMBL" id="BRZM01000030">
    <property type="protein sequence ID" value="GLD57486.1"/>
    <property type="molecule type" value="Genomic_DNA"/>
</dbReference>
<feature type="domain" description="EF-hand" evidence="17">
    <location>
        <begin position="958"/>
        <end position="993"/>
    </location>
</feature>
<evidence type="ECO:0000256" key="13">
    <source>
        <dbReference type="ARBA" id="ARBA00048340"/>
    </source>
</evidence>
<feature type="signal peptide" evidence="16">
    <location>
        <begin position="1"/>
        <end position="16"/>
    </location>
</feature>
<dbReference type="SUPFAM" id="SSF47473">
    <property type="entry name" value="EF-hand"/>
    <property type="match status" value="1"/>
</dbReference>
<dbReference type="Pfam" id="PF25450">
    <property type="entry name" value="Rab11-FIP3"/>
    <property type="match status" value="1"/>
</dbReference>
<dbReference type="GO" id="GO:0005509">
    <property type="term" value="F:calcium ion binding"/>
    <property type="evidence" value="ECO:0007669"/>
    <property type="project" value="InterPro"/>
</dbReference>
<dbReference type="Proteomes" id="UP001279410">
    <property type="component" value="Unassembled WGS sequence"/>
</dbReference>
<evidence type="ECO:0000256" key="4">
    <source>
        <dbReference type="ARBA" id="ARBA00023002"/>
    </source>
</evidence>
<dbReference type="Pfam" id="PF13561">
    <property type="entry name" value="adh_short_C2"/>
    <property type="match status" value="1"/>
</dbReference>
<sequence length="1357" mass="148003">MSRYILPVSVFGTVFGCAVLLKNHVTGGRCSSKATITGKTVVITGANTGIGKGTAEELARRGGRIIMGCRDMEKCEAAAKEIRGNTLNPHVYACHLDLASMKSIREFAERIKKKEQRVDVLINNAGVMRCPAWKTEDGFDMQFGVNHLGHFLLTNLLLDKLKESAPSRVINLASLAHIVGKIDFEDLNWEKKKFDTKQAYCQSKLANVLFTRELAKRLQGTGVTVNAVHPGVVATELGRHTGLHQSKFSSSVLSPFFSLLVKNPELGAQPSVYLAVSEEMEGVTGCYYDVMTEKEPAPQALDEEVARKLWEVSSRLVQIVPAGKSMAEPQRKGELLPEDVGTDDCLTSYTHIYSPDLLKDHVAFITGGGSGIGLRIAEIFMRHGCDTVIASRNLDKLKEAAKKLSAVSGRRCLPLCIDVRQPESIAAAVDETLKELGRIDILINNAAGNFLCPATSLSFNAFKTVMEIDTMGTFNTSKVVYEKWFKDHGGNIVNISATLGYKGQALQVHAGSAKAANDAMTKHLAVEWGPSGVRVNAVAPGPISGTEGFRRLGGPRGEAAGAFQSIPLQRAGNKTEMAHCTLFLASQASSYVTGAILVADGGAWLTSANDVSMLLGYWSSEKRGDKWIAAGKRHRNEDIILDYHRVDSSQSSGEFNPQGVSEELVDLSQEEQAGLPPSQSRETLSPETEDIGLFPDQVTDLPVTSSTTLQGLPENCSSENHLSAPLEFFEGSVPLLDLEVPDCDSSLSLCPASPASVFGTGARLHLSAEESEVEHAGATLIRNLTSELQGEDDSFALGLSAEPSSLTVPLAEDAFIQGDFTSESCSAENVSKDLMEDNIFSEARNQGNEAMALDLCLTADEVHDEETWDLKPQESVQSGNVPDPTTEQREEKNTIDTNQLEGSDCHEVTSFDFSVQDLNTSSPEAGWTSEQTVETISLSKMVVDDSLPMVSAVNTREEDVSPLKAVFDALDQDGDGFVRIEEFMEFAAAYGADQVKDLTKFLDPSGLGVISFEDFHRGISAISNGGPEPQLYNVNYSPGDGAVGCPEEYDEQNEVTDSAYLGSESTYSECETFTDEDTGALVPPEMHEDVETDSGIEATLHDPEDGGNRFSLNSELHNHSLVTVIGGEEEHFEDFGESNTSELLLESSVEGTEGQSNSPLVQPLEQVNGSALLSPSAGKRLSSKKVARHLLQNSSMTLDTMSDLTRDILELADNDITDKVLLLERRVAELEKESEASGEQHTRLRQENLQLVHRANALEEQLKEQELHADEQLQQETRRHKEALSKLERERGLELENLQARLQQLDEENSELRSYVPCLRANIERLEEEKRKLHETERPGSAVSNDLDGVPQEDERC</sequence>
<dbReference type="PROSITE" id="PS50222">
    <property type="entry name" value="EF_HAND_2"/>
    <property type="match status" value="1"/>
</dbReference>
<dbReference type="SMART" id="SM00054">
    <property type="entry name" value="EFh"/>
    <property type="match status" value="2"/>
</dbReference>
<keyword evidence="4" id="KW-0560">Oxidoreductase</keyword>
<dbReference type="InterPro" id="IPR002048">
    <property type="entry name" value="EF_hand_dom"/>
</dbReference>
<evidence type="ECO:0000256" key="8">
    <source>
        <dbReference type="ARBA" id="ARBA00025939"/>
    </source>
</evidence>
<keyword evidence="16" id="KW-0732">Signal</keyword>
<dbReference type="PANTHER" id="PTHR43157:SF59">
    <property type="entry name" value="RETINOL DEHYDROGENASE 13"/>
    <property type="match status" value="1"/>
</dbReference>
<dbReference type="FunFam" id="3.40.50.720:FF:000477">
    <property type="entry name" value="Peroxisomal 2,4-dienoyl-CoA reductase"/>
    <property type="match status" value="1"/>
</dbReference>
<comment type="catalytic activity">
    <reaction evidence="13">
        <text>a (2E,4Z)-dienoyl-CoA + NADPH + H(+) = a 4,5-saturated-(3E)-enoyl-CoA + NADP(+)</text>
        <dbReference type="Rhea" id="RHEA:61892"/>
        <dbReference type="ChEBI" id="CHEBI:15378"/>
        <dbReference type="ChEBI" id="CHEBI:57783"/>
        <dbReference type="ChEBI" id="CHEBI:58349"/>
        <dbReference type="ChEBI" id="CHEBI:85099"/>
        <dbReference type="ChEBI" id="CHEBI:85493"/>
        <dbReference type="EC" id="1.3.1.124"/>
    </reaction>
</comment>
<keyword evidence="3" id="KW-0521">NADP</keyword>
<keyword evidence="19" id="KW-1185">Reference proteome</keyword>
<feature type="compositionally biased region" description="Polar residues" evidence="15">
    <location>
        <begin position="874"/>
        <end position="885"/>
    </location>
</feature>
<feature type="chain" id="PRO_5042141912" description="Peroxisomal 2,4-dienoyl-CoA reductase [(3E)-enoyl-CoA-producing]" evidence="16">
    <location>
        <begin position="17"/>
        <end position="1357"/>
    </location>
</feature>
<feature type="region of interest" description="Disordered" evidence="15">
    <location>
        <begin position="667"/>
        <end position="686"/>
    </location>
</feature>
<comment type="catalytic activity">
    <reaction evidence="14">
        <text>(2E,4Z,7Z,10Z,13Z,16Z,19Z)-docosaheptaenoyl-CoA + NADPH + H(+) = (3E,7Z,10Z,13Z,16Z,19Z)-docosahexaenoyl-CoA + NADP(+)</text>
        <dbReference type="Rhea" id="RHEA:44920"/>
        <dbReference type="ChEBI" id="CHEBI:15378"/>
        <dbReference type="ChEBI" id="CHEBI:57783"/>
        <dbReference type="ChEBI" id="CHEBI:58349"/>
        <dbReference type="ChEBI" id="CHEBI:77559"/>
        <dbReference type="ChEBI" id="CHEBI:84791"/>
    </reaction>
</comment>
<dbReference type="PROSITE" id="PS51257">
    <property type="entry name" value="PROKAR_LIPOPROTEIN"/>
    <property type="match status" value="1"/>
</dbReference>